<dbReference type="InterPro" id="IPR015421">
    <property type="entry name" value="PyrdxlP-dep_Trfase_major"/>
</dbReference>
<dbReference type="EMBL" id="WSQA01000011">
    <property type="protein sequence ID" value="MVZ63136.1"/>
    <property type="molecule type" value="Genomic_DNA"/>
</dbReference>
<organism evidence="12 13">
    <name type="scientific">Sphingobacterium humi</name>
    <dbReference type="NCBI Taxonomy" id="1796905"/>
    <lineage>
        <taxon>Bacteria</taxon>
        <taxon>Pseudomonadati</taxon>
        <taxon>Bacteroidota</taxon>
        <taxon>Sphingobacteriia</taxon>
        <taxon>Sphingobacteriales</taxon>
        <taxon>Sphingobacteriaceae</taxon>
        <taxon>Sphingobacterium</taxon>
    </lineage>
</organism>
<dbReference type="NCBIfam" id="TIGR00461">
    <property type="entry name" value="gcvP"/>
    <property type="match status" value="1"/>
</dbReference>
<comment type="cofactor">
    <cofactor evidence="1 8 9">
        <name>pyridoxal 5'-phosphate</name>
        <dbReference type="ChEBI" id="CHEBI:597326"/>
    </cofactor>
</comment>
<dbReference type="GO" id="GO:0019464">
    <property type="term" value="P:glycine decarboxylation via glycine cleavage system"/>
    <property type="evidence" value="ECO:0007669"/>
    <property type="project" value="UniProtKB-UniRule"/>
</dbReference>
<evidence type="ECO:0000256" key="7">
    <source>
        <dbReference type="ARBA" id="ARBA00049026"/>
    </source>
</evidence>
<evidence type="ECO:0000256" key="8">
    <source>
        <dbReference type="HAMAP-Rule" id="MF_00711"/>
    </source>
</evidence>
<evidence type="ECO:0000256" key="9">
    <source>
        <dbReference type="PIRSR" id="PIRSR603437-50"/>
    </source>
</evidence>
<evidence type="ECO:0000259" key="11">
    <source>
        <dbReference type="Pfam" id="PF21478"/>
    </source>
</evidence>
<dbReference type="EC" id="1.4.4.2" evidence="8"/>
<dbReference type="CDD" id="cd00613">
    <property type="entry name" value="GDC-P"/>
    <property type="match status" value="2"/>
</dbReference>
<comment type="function">
    <text evidence="2 8">The glycine cleavage system catalyzes the degradation of glycine. The P protein binds the alpha-amino group of glycine through its pyridoxal phosphate cofactor; CO(2) is released and the remaining methylamine moiety is then transferred to the lipoamide cofactor of the H protein.</text>
</comment>
<dbReference type="GO" id="GO:0016594">
    <property type="term" value="F:glycine binding"/>
    <property type="evidence" value="ECO:0007669"/>
    <property type="project" value="TreeGrafter"/>
</dbReference>
<dbReference type="OrthoDB" id="9801272at2"/>
<dbReference type="Proteomes" id="UP000435036">
    <property type="component" value="Unassembled WGS sequence"/>
</dbReference>
<dbReference type="Gene3D" id="3.40.640.10">
    <property type="entry name" value="Type I PLP-dependent aspartate aminotransferase-like (Major domain)"/>
    <property type="match status" value="2"/>
</dbReference>
<feature type="domain" description="Glycine dehydrogenase C-terminal" evidence="11">
    <location>
        <begin position="777"/>
        <end position="897"/>
    </location>
</feature>
<dbReference type="InterPro" id="IPR003437">
    <property type="entry name" value="GcvP"/>
</dbReference>
<comment type="subunit">
    <text evidence="4 8">The glycine cleavage system is composed of four proteins: P, T, L and H.</text>
</comment>
<dbReference type="GO" id="GO:0030170">
    <property type="term" value="F:pyridoxal phosphate binding"/>
    <property type="evidence" value="ECO:0007669"/>
    <property type="project" value="TreeGrafter"/>
</dbReference>
<comment type="caution">
    <text evidence="12">The sequence shown here is derived from an EMBL/GenBank/DDBJ whole genome shotgun (WGS) entry which is preliminary data.</text>
</comment>
<dbReference type="Pfam" id="PF02347">
    <property type="entry name" value="GDC-P"/>
    <property type="match status" value="2"/>
</dbReference>
<feature type="domain" description="Glycine cleavage system P-protein N-terminal" evidence="10">
    <location>
        <begin position="12"/>
        <end position="436"/>
    </location>
</feature>
<dbReference type="GO" id="GO:0004375">
    <property type="term" value="F:glycine dehydrogenase (decarboxylating) activity"/>
    <property type="evidence" value="ECO:0007669"/>
    <property type="project" value="UniProtKB-EC"/>
</dbReference>
<dbReference type="InterPro" id="IPR020581">
    <property type="entry name" value="GDC_P"/>
</dbReference>
<accession>A0A6N8L1A0</accession>
<comment type="catalytic activity">
    <reaction evidence="7 8">
        <text>N(6)-[(R)-lipoyl]-L-lysyl-[glycine-cleavage complex H protein] + glycine + H(+) = N(6)-[(R)-S(8)-aminomethyldihydrolipoyl]-L-lysyl-[glycine-cleavage complex H protein] + CO2</text>
        <dbReference type="Rhea" id="RHEA:24304"/>
        <dbReference type="Rhea" id="RHEA-COMP:10494"/>
        <dbReference type="Rhea" id="RHEA-COMP:10495"/>
        <dbReference type="ChEBI" id="CHEBI:15378"/>
        <dbReference type="ChEBI" id="CHEBI:16526"/>
        <dbReference type="ChEBI" id="CHEBI:57305"/>
        <dbReference type="ChEBI" id="CHEBI:83099"/>
        <dbReference type="ChEBI" id="CHEBI:83143"/>
        <dbReference type="EC" id="1.4.4.2"/>
    </reaction>
</comment>
<dbReference type="FunFam" id="3.40.640.10:FF:000005">
    <property type="entry name" value="Glycine dehydrogenase (decarboxylating), mitochondrial"/>
    <property type="match status" value="1"/>
</dbReference>
<gene>
    <name evidence="8 12" type="primary">gcvP</name>
    <name evidence="12" type="ORF">GQF63_13960</name>
</gene>
<evidence type="ECO:0000256" key="2">
    <source>
        <dbReference type="ARBA" id="ARBA00003788"/>
    </source>
</evidence>
<dbReference type="RefSeq" id="WP_160369863.1">
    <property type="nucleotide sequence ID" value="NZ_WSQA01000011.1"/>
</dbReference>
<evidence type="ECO:0000256" key="4">
    <source>
        <dbReference type="ARBA" id="ARBA00011690"/>
    </source>
</evidence>
<feature type="modified residue" description="N6-(pyridoxal phosphate)lysine" evidence="8 9">
    <location>
        <position position="705"/>
    </location>
</feature>
<feature type="domain" description="Glycine cleavage system P-protein N-terminal" evidence="10">
    <location>
        <begin position="442"/>
        <end position="732"/>
    </location>
</feature>
<keyword evidence="5 8" id="KW-0663">Pyridoxal phosphate</keyword>
<reference evidence="12 13" key="1">
    <citation type="submission" date="2019-12" db="EMBL/GenBank/DDBJ databases">
        <authorList>
            <person name="Dong K."/>
        </authorList>
    </citation>
    <scope>NUCLEOTIDE SEQUENCE [LARGE SCALE GENOMIC DNA]</scope>
    <source>
        <strain evidence="12 13">JCM 31225</strain>
    </source>
</reference>
<dbReference type="NCBIfam" id="NF003346">
    <property type="entry name" value="PRK04366.1"/>
    <property type="match status" value="1"/>
</dbReference>
<dbReference type="InterPro" id="IPR049315">
    <property type="entry name" value="GDC-P_N"/>
</dbReference>
<name>A0A6N8L1A0_9SPHI</name>
<keyword evidence="13" id="KW-1185">Reference proteome</keyword>
<evidence type="ECO:0000313" key="13">
    <source>
        <dbReference type="Proteomes" id="UP000435036"/>
    </source>
</evidence>
<evidence type="ECO:0000256" key="5">
    <source>
        <dbReference type="ARBA" id="ARBA00022898"/>
    </source>
</evidence>
<dbReference type="PANTHER" id="PTHR11773">
    <property type="entry name" value="GLYCINE DEHYDROGENASE, DECARBOXYLATING"/>
    <property type="match status" value="1"/>
</dbReference>
<evidence type="ECO:0000256" key="6">
    <source>
        <dbReference type="ARBA" id="ARBA00023002"/>
    </source>
</evidence>
<dbReference type="Gene3D" id="3.90.1150.10">
    <property type="entry name" value="Aspartate Aminotransferase, domain 1"/>
    <property type="match status" value="2"/>
</dbReference>
<dbReference type="GO" id="GO:0005829">
    <property type="term" value="C:cytosol"/>
    <property type="evidence" value="ECO:0007669"/>
    <property type="project" value="TreeGrafter"/>
</dbReference>
<dbReference type="InterPro" id="IPR015422">
    <property type="entry name" value="PyrdxlP-dep_Trfase_small"/>
</dbReference>
<evidence type="ECO:0000313" key="12">
    <source>
        <dbReference type="EMBL" id="MVZ63136.1"/>
    </source>
</evidence>
<dbReference type="InterPro" id="IPR049316">
    <property type="entry name" value="GDC-P_C"/>
</dbReference>
<dbReference type="SUPFAM" id="SSF53383">
    <property type="entry name" value="PLP-dependent transferases"/>
    <property type="match status" value="2"/>
</dbReference>
<evidence type="ECO:0000256" key="3">
    <source>
        <dbReference type="ARBA" id="ARBA00010756"/>
    </source>
</evidence>
<dbReference type="FunFam" id="3.40.640.10:FF:000007">
    <property type="entry name" value="glycine dehydrogenase (Decarboxylating), mitochondrial"/>
    <property type="match status" value="1"/>
</dbReference>
<evidence type="ECO:0000259" key="10">
    <source>
        <dbReference type="Pfam" id="PF02347"/>
    </source>
</evidence>
<dbReference type="Pfam" id="PF21478">
    <property type="entry name" value="GcvP2_C"/>
    <property type="match status" value="1"/>
</dbReference>
<dbReference type="InterPro" id="IPR015424">
    <property type="entry name" value="PyrdxlP-dep_Trfase"/>
</dbReference>
<dbReference type="GO" id="GO:0005960">
    <property type="term" value="C:glycine cleavage complex"/>
    <property type="evidence" value="ECO:0007669"/>
    <property type="project" value="TreeGrafter"/>
</dbReference>
<comment type="similarity">
    <text evidence="3 8">Belongs to the GcvP family.</text>
</comment>
<proteinExistence type="inferred from homology"/>
<sequence length="957" mass="104576">MSNINYQEKFQDRHNGPNASQVEDMLTVLGVSSVDELIEQTVPAQIRKKEALKLPAALSEVAYLEKVAQIAEKNKVFKSYIGQGYFDVILPGVIQRNVFENPGWYTQYTPYQAEIAQGRLQALLNFQTMVSDLTGLEVANASLLDEATAAAEAMFMLYSTRKNKEAQVFLVTPNVYPQTLDVLQTRAVPFGVEIRVADLTVDQLTDDVFAAFIQYPAADGSLADYKNFTAYAHDKNITICVASDLMALALLTPPGEWGADVVVGNSQRFGVPMGFGGPHAAFFATKDSYKRNIPGRIIGVTSDANGEYALRMALQTREQHIRRDKASSNICTAQALLAIMASFYAVYHGPKGIKNIASRIHDLTKLADKAIQTLGYKQVNANYFDTLRFEVAEELGALKSEALNHEVNFYYSEGSVGISIDETTTVADIQTIVKVFAKIKGKTLNDVDFSTVEKNLGTAIPEELERSSDYLTHPVFNSYHSESEMLRYIKSLEAKDLSLCHSMIPLGSCTMKLNATTEMVPVTWARFGGLHPFAPADQTTGYMLLINELNDWLSEITGFAKMSFQPNSGAQGEYAGLMVIRAYHHSRGDYNRDICLIPASAHGTNPASASMAGLKVVVVKCDERGNIDVEDLRAKATEHAANLNSLMVTYPSTHGVFEEPIIEICSIIHENGGQVYMDGANMNAQVGLTSPGFIGADVCHLNLHKTFCIPHGGGGPGMGPIGVAKHLVPFLPNHEVIEVSGEEGISAVSAAPFGSASILVISHAYIAMMGGDGLTEATKMAILNANYIKARLESHYPVLYAGANGRCAHEMILDCRAFKNVGIEVADIAKRLMDYGFHAPTVSFPVAGTLMVEPTESESKPELDRFCEALIAIRKEIAAVENGEVDQKENVLKHAPHTARVVTGDDWDRPYSRQIAAYPVEYLKINKFWPSVGRVNDSQGDRTLICSCPPIEAYAEA</sequence>
<dbReference type="AlphaFoldDB" id="A0A6N8L1A0"/>
<dbReference type="FunFam" id="3.90.1150.10:FF:000007">
    <property type="entry name" value="Glycine dehydrogenase (decarboxylating), mitochondrial"/>
    <property type="match status" value="1"/>
</dbReference>
<protein>
    <recommendedName>
        <fullName evidence="8">Glycine dehydrogenase (decarboxylating)</fullName>
        <ecNumber evidence="8">1.4.4.2</ecNumber>
    </recommendedName>
    <alternativeName>
        <fullName evidence="8">Glycine cleavage system P-protein</fullName>
    </alternativeName>
    <alternativeName>
        <fullName evidence="8">Glycine decarboxylase</fullName>
    </alternativeName>
    <alternativeName>
        <fullName evidence="8">Glycine dehydrogenase (aminomethyl-transferring)</fullName>
    </alternativeName>
</protein>
<dbReference type="PANTHER" id="PTHR11773:SF1">
    <property type="entry name" value="GLYCINE DEHYDROGENASE (DECARBOXYLATING), MITOCHONDRIAL"/>
    <property type="match status" value="1"/>
</dbReference>
<dbReference type="HAMAP" id="MF_00711">
    <property type="entry name" value="GcvP"/>
    <property type="match status" value="1"/>
</dbReference>
<keyword evidence="6 8" id="KW-0560">Oxidoreductase</keyword>
<evidence type="ECO:0000256" key="1">
    <source>
        <dbReference type="ARBA" id="ARBA00001933"/>
    </source>
</evidence>